<dbReference type="Proteomes" id="UP000014585">
    <property type="component" value="Unassembled WGS sequence"/>
</dbReference>
<proteinExistence type="predicted"/>
<comment type="caution">
    <text evidence="1">The sequence shown here is derived from an EMBL/GenBank/DDBJ whole genome shotgun (WGS) entry which is preliminary data.</text>
</comment>
<dbReference type="AlphaFoldDB" id="S3IQB1"/>
<name>S3IQB1_9ENTR</name>
<dbReference type="STRING" id="566551.HMPREF0201_03170"/>
<dbReference type="HOGENOM" id="CLU_2988201_0_0_6"/>
<protein>
    <submittedName>
        <fullName evidence="1">Uncharacterized protein</fullName>
    </submittedName>
</protein>
<gene>
    <name evidence="1" type="ORF">HMPREF0201_03170</name>
</gene>
<evidence type="ECO:0000313" key="1">
    <source>
        <dbReference type="EMBL" id="EPF15993.1"/>
    </source>
</evidence>
<evidence type="ECO:0000313" key="2">
    <source>
        <dbReference type="Proteomes" id="UP000014585"/>
    </source>
</evidence>
<organism evidence="1 2">
    <name type="scientific">Cedecea davisae DSM 4568</name>
    <dbReference type="NCBI Taxonomy" id="566551"/>
    <lineage>
        <taxon>Bacteria</taxon>
        <taxon>Pseudomonadati</taxon>
        <taxon>Pseudomonadota</taxon>
        <taxon>Gammaproteobacteria</taxon>
        <taxon>Enterobacterales</taxon>
        <taxon>Enterobacteriaceae</taxon>
        <taxon>Cedecea</taxon>
    </lineage>
</organism>
<sequence>MINVMPEAFFGMANKITQSLRHITEAAGHGDVKECLTACCFPTTAIKGRHRVADRDS</sequence>
<dbReference type="EMBL" id="ATDT01000026">
    <property type="protein sequence ID" value="EPF15993.1"/>
    <property type="molecule type" value="Genomic_DNA"/>
</dbReference>
<reference evidence="1 2" key="1">
    <citation type="submission" date="2013-04" db="EMBL/GenBank/DDBJ databases">
        <authorList>
            <person name="Weinstock G."/>
            <person name="Sodergren E."/>
            <person name="Lobos E.A."/>
            <person name="Fulton L."/>
            <person name="Fulton R."/>
            <person name="Courtney L."/>
            <person name="Fronick C."/>
            <person name="O'Laughlin M."/>
            <person name="Godfrey J."/>
            <person name="Wilson R.M."/>
            <person name="Miner T."/>
            <person name="Farmer C."/>
            <person name="Delehaunty K."/>
            <person name="Cordes M."/>
            <person name="Minx P."/>
            <person name="Tomlinson C."/>
            <person name="Chen J."/>
            <person name="Wollam A."/>
            <person name="Pepin K.H."/>
            <person name="Palsikar V.B."/>
            <person name="Zhang X."/>
            <person name="Suruliraj S."/>
            <person name="Perna N.T."/>
            <person name="Plunkett G."/>
            <person name="Warren W."/>
            <person name="Mitreva M."/>
            <person name="Mardis E.R."/>
            <person name="Wilson R.K."/>
        </authorList>
    </citation>
    <scope>NUCLEOTIDE SEQUENCE [LARGE SCALE GENOMIC DNA]</scope>
    <source>
        <strain evidence="1 2">DSM 4568</strain>
    </source>
</reference>
<accession>S3IQB1</accession>